<comment type="caution">
    <text evidence="3">The sequence shown here is derived from an EMBL/GenBank/DDBJ whole genome shotgun (WGS) entry which is preliminary data.</text>
</comment>
<dbReference type="AlphaFoldDB" id="A0A367XMR8"/>
<dbReference type="PANTHER" id="PTHR30204">
    <property type="entry name" value="REDOX-CYCLING DRUG-SENSING TRANSCRIPTIONAL ACTIVATOR SOXR"/>
    <property type="match status" value="1"/>
</dbReference>
<evidence type="ECO:0000313" key="3">
    <source>
        <dbReference type="EMBL" id="RCK54111.1"/>
    </source>
</evidence>
<dbReference type="EMBL" id="JPWH01000001">
    <property type="protein sequence ID" value="RCK54111.1"/>
    <property type="molecule type" value="Genomic_DNA"/>
</dbReference>
<organism evidence="3 4">
    <name type="scientific">Thalassospira profundimaris</name>
    <dbReference type="NCBI Taxonomy" id="502049"/>
    <lineage>
        <taxon>Bacteria</taxon>
        <taxon>Pseudomonadati</taxon>
        <taxon>Pseudomonadota</taxon>
        <taxon>Alphaproteobacteria</taxon>
        <taxon>Rhodospirillales</taxon>
        <taxon>Thalassospiraceae</taxon>
        <taxon>Thalassospira</taxon>
    </lineage>
</organism>
<protein>
    <submittedName>
        <fullName evidence="3">MerR family transcriptional regulator</fullName>
    </submittedName>
</protein>
<dbReference type="InterPro" id="IPR009061">
    <property type="entry name" value="DNA-bd_dom_put_sf"/>
</dbReference>
<dbReference type="SUPFAM" id="SSF46955">
    <property type="entry name" value="Putative DNA-binding domain"/>
    <property type="match status" value="1"/>
</dbReference>
<proteinExistence type="predicted"/>
<dbReference type="Pfam" id="PF13411">
    <property type="entry name" value="MerR_1"/>
    <property type="match status" value="1"/>
</dbReference>
<dbReference type="SMART" id="SM00422">
    <property type="entry name" value="HTH_MERR"/>
    <property type="match status" value="1"/>
</dbReference>
<sequence length="135" mass="15586">MPNSDNRIYTVPELARDLGVTPRTIRFYEQKGLVSPQRAGSTRIYTKADRARMLIILRGKRLGFSLREIADYLDLYAADPTQSEQIRMLLGQVRHRIKDLTEQRQALDVTLEELRDIEQQSIDALKEKGLDPDTE</sequence>
<dbReference type="InterPro" id="IPR000551">
    <property type="entry name" value="MerR-type_HTH_dom"/>
</dbReference>
<dbReference type="GO" id="GO:0003677">
    <property type="term" value="F:DNA binding"/>
    <property type="evidence" value="ECO:0007669"/>
    <property type="project" value="UniProtKB-KW"/>
</dbReference>
<dbReference type="GO" id="GO:0003700">
    <property type="term" value="F:DNA-binding transcription factor activity"/>
    <property type="evidence" value="ECO:0007669"/>
    <property type="project" value="InterPro"/>
</dbReference>
<dbReference type="CDD" id="cd04776">
    <property type="entry name" value="HTH_GnyR"/>
    <property type="match status" value="1"/>
</dbReference>
<accession>A0A367XMR8</accession>
<evidence type="ECO:0000313" key="4">
    <source>
        <dbReference type="Proteomes" id="UP000252517"/>
    </source>
</evidence>
<dbReference type="Gene3D" id="1.10.1660.10">
    <property type="match status" value="1"/>
</dbReference>
<gene>
    <name evidence="3" type="ORF">TH25_01885</name>
</gene>
<keyword evidence="1" id="KW-0238">DNA-binding</keyword>
<dbReference type="OrthoDB" id="9803659at2"/>
<dbReference type="RefSeq" id="WP_114086700.1">
    <property type="nucleotide sequence ID" value="NZ_JPWH01000001.1"/>
</dbReference>
<dbReference type="PROSITE" id="PS50937">
    <property type="entry name" value="HTH_MERR_2"/>
    <property type="match status" value="1"/>
</dbReference>
<reference evidence="3 4" key="1">
    <citation type="submission" date="2014-07" db="EMBL/GenBank/DDBJ databases">
        <title>Draft genome sequence of Thalassospira profundimaris S25-3-2.</title>
        <authorList>
            <person name="Lai Q."/>
            <person name="Shao Z."/>
        </authorList>
    </citation>
    <scope>NUCLEOTIDE SEQUENCE [LARGE SCALE GENOMIC DNA]</scope>
    <source>
        <strain evidence="3 4">S25-3-2</strain>
    </source>
</reference>
<evidence type="ECO:0000256" key="1">
    <source>
        <dbReference type="ARBA" id="ARBA00023125"/>
    </source>
</evidence>
<dbReference type="STRING" id="502049.TH15_03795"/>
<name>A0A367XMR8_9PROT</name>
<evidence type="ECO:0000259" key="2">
    <source>
        <dbReference type="PROSITE" id="PS50937"/>
    </source>
</evidence>
<dbReference type="Proteomes" id="UP000252517">
    <property type="component" value="Unassembled WGS sequence"/>
</dbReference>
<dbReference type="PANTHER" id="PTHR30204:SF58">
    <property type="entry name" value="HTH-TYPE TRANSCRIPTIONAL REGULATOR YFMP"/>
    <property type="match status" value="1"/>
</dbReference>
<feature type="domain" description="HTH merR-type" evidence="2">
    <location>
        <begin position="8"/>
        <end position="75"/>
    </location>
</feature>
<dbReference type="InterPro" id="IPR047057">
    <property type="entry name" value="MerR_fam"/>
</dbReference>